<dbReference type="InterPro" id="IPR032675">
    <property type="entry name" value="LRR_dom_sf"/>
</dbReference>
<dbReference type="InterPro" id="IPR042655">
    <property type="entry name" value="LRC72"/>
</dbReference>
<dbReference type="OrthoDB" id="10251250at2759"/>
<sequence>MPDLSRYKMLKYLWVNYNKIKHLDFLRLNIHLKELYLNSNLISEITGALKNLASLQILMLQNNWLHGVAKVVAEIKKLSWLHTLNLFNNPLTQDHDYRLYVIYHLPSVQLLDRQIITQKERDIALSNYNPDRFRSHQSLAFGQRKPYFTVQEITPKRGYRGEN</sequence>
<dbReference type="SUPFAM" id="SSF52075">
    <property type="entry name" value="Outer arm dynein light chain 1"/>
    <property type="match status" value="1"/>
</dbReference>
<dbReference type="Gene3D" id="3.80.10.10">
    <property type="entry name" value="Ribonuclease Inhibitor"/>
    <property type="match status" value="1"/>
</dbReference>
<evidence type="ECO:0008006" key="3">
    <source>
        <dbReference type="Google" id="ProtNLM"/>
    </source>
</evidence>
<dbReference type="InterPro" id="IPR001611">
    <property type="entry name" value="Leu-rich_rpt"/>
</dbReference>
<evidence type="ECO:0000313" key="1">
    <source>
        <dbReference type="EMBL" id="GCB78740.1"/>
    </source>
</evidence>
<keyword evidence="2" id="KW-1185">Reference proteome</keyword>
<comment type="caution">
    <text evidence="1">The sequence shown here is derived from an EMBL/GenBank/DDBJ whole genome shotgun (WGS) entry which is preliminary data.</text>
</comment>
<dbReference type="OMA" id="AFGQRKP"/>
<dbReference type="PROSITE" id="PS51450">
    <property type="entry name" value="LRR"/>
    <property type="match status" value="1"/>
</dbReference>
<dbReference type="EMBL" id="BFAA01014480">
    <property type="protein sequence ID" value="GCB78740.1"/>
    <property type="molecule type" value="Genomic_DNA"/>
</dbReference>
<dbReference type="Proteomes" id="UP000288216">
    <property type="component" value="Unassembled WGS sequence"/>
</dbReference>
<accession>A0A401Q069</accession>
<dbReference type="PANTHER" id="PTHR46759:SF1">
    <property type="entry name" value="LEUCINE-RICH REPEAT-CONTAINING PROTEIN 72"/>
    <property type="match status" value="1"/>
</dbReference>
<dbReference type="Pfam" id="PF14580">
    <property type="entry name" value="LRR_9"/>
    <property type="match status" value="1"/>
</dbReference>
<proteinExistence type="predicted"/>
<evidence type="ECO:0000313" key="2">
    <source>
        <dbReference type="Proteomes" id="UP000288216"/>
    </source>
</evidence>
<organism evidence="1 2">
    <name type="scientific">Scyliorhinus torazame</name>
    <name type="common">Cloudy catshark</name>
    <name type="synonym">Catulus torazame</name>
    <dbReference type="NCBI Taxonomy" id="75743"/>
    <lineage>
        <taxon>Eukaryota</taxon>
        <taxon>Metazoa</taxon>
        <taxon>Chordata</taxon>
        <taxon>Craniata</taxon>
        <taxon>Vertebrata</taxon>
        <taxon>Chondrichthyes</taxon>
        <taxon>Elasmobranchii</taxon>
        <taxon>Galeomorphii</taxon>
        <taxon>Galeoidea</taxon>
        <taxon>Carcharhiniformes</taxon>
        <taxon>Scyliorhinidae</taxon>
        <taxon>Scyliorhinus</taxon>
    </lineage>
</organism>
<protein>
    <recommendedName>
        <fullName evidence="3">U2A'/phosphoprotein 32 family A C-terminal domain-containing protein</fullName>
    </recommendedName>
</protein>
<reference evidence="1 2" key="1">
    <citation type="journal article" date="2018" name="Nat. Ecol. Evol.">
        <title>Shark genomes provide insights into elasmobranch evolution and the origin of vertebrates.</title>
        <authorList>
            <person name="Hara Y"/>
            <person name="Yamaguchi K"/>
            <person name="Onimaru K"/>
            <person name="Kadota M"/>
            <person name="Koyanagi M"/>
            <person name="Keeley SD"/>
            <person name="Tatsumi K"/>
            <person name="Tanaka K"/>
            <person name="Motone F"/>
            <person name="Kageyama Y"/>
            <person name="Nozu R"/>
            <person name="Adachi N"/>
            <person name="Nishimura O"/>
            <person name="Nakagawa R"/>
            <person name="Tanegashima C"/>
            <person name="Kiyatake I"/>
            <person name="Matsumoto R"/>
            <person name="Murakumo K"/>
            <person name="Nishida K"/>
            <person name="Terakita A"/>
            <person name="Kuratani S"/>
            <person name="Sato K"/>
            <person name="Hyodo S Kuraku.S."/>
        </authorList>
    </citation>
    <scope>NUCLEOTIDE SEQUENCE [LARGE SCALE GENOMIC DNA]</scope>
</reference>
<dbReference type="PANTHER" id="PTHR46759">
    <property type="entry name" value="LEUCINE-RICH REPEAT-CONTAINING PROTEIN 72"/>
    <property type="match status" value="1"/>
</dbReference>
<name>A0A401Q069_SCYTO</name>
<gene>
    <name evidence="1" type="ORF">scyTo_0019450</name>
</gene>
<dbReference type="STRING" id="75743.A0A401Q069"/>
<dbReference type="AlphaFoldDB" id="A0A401Q069"/>